<dbReference type="EMBL" id="JBFNXX010000003">
    <property type="protein sequence ID" value="MEW9919080.1"/>
    <property type="molecule type" value="Genomic_DNA"/>
</dbReference>
<protein>
    <submittedName>
        <fullName evidence="2">DUF427 domain-containing protein</fullName>
    </submittedName>
</protein>
<dbReference type="Gene3D" id="2.170.150.40">
    <property type="entry name" value="Domain of unknown function (DUF427)"/>
    <property type="match status" value="1"/>
</dbReference>
<feature type="domain" description="DUF427" evidence="1">
    <location>
        <begin position="15"/>
        <end position="105"/>
    </location>
</feature>
<keyword evidence="3" id="KW-1185">Reference proteome</keyword>
<sequence length="114" mass="12534">MASHIKITKAPGTWSVRAGGAVLGESTNALELTEGDHDPVIYFPREDIAMAFLDQTDAKSLCPHKGEATYFSVVTKSRTLENAAWSYENPKPAVAEIKDHLAFLNMEEITVEQI</sequence>
<dbReference type="PANTHER" id="PTHR34310:SF9">
    <property type="entry name" value="BLR5716 PROTEIN"/>
    <property type="match status" value="1"/>
</dbReference>
<evidence type="ECO:0000313" key="2">
    <source>
        <dbReference type="EMBL" id="MEW9919080.1"/>
    </source>
</evidence>
<dbReference type="InterPro" id="IPR038694">
    <property type="entry name" value="DUF427_sf"/>
</dbReference>
<gene>
    <name evidence="2" type="ORF">AB2B41_05675</name>
</gene>
<dbReference type="Proteomes" id="UP001556098">
    <property type="component" value="Unassembled WGS sequence"/>
</dbReference>
<dbReference type="PANTHER" id="PTHR34310">
    <property type="entry name" value="DUF427 DOMAIN PROTEIN (AFU_ORTHOLOGUE AFUA_3G02220)"/>
    <property type="match status" value="1"/>
</dbReference>
<dbReference type="InterPro" id="IPR007361">
    <property type="entry name" value="DUF427"/>
</dbReference>
<dbReference type="RefSeq" id="WP_367876779.1">
    <property type="nucleotide sequence ID" value="NZ_JBFNXX010000003.1"/>
</dbReference>
<proteinExistence type="predicted"/>
<reference evidence="2 3" key="1">
    <citation type="submission" date="2024-07" db="EMBL/GenBank/DDBJ databases">
        <title>Marimonas sp.nov., isolated from tidal-flat sediment.</title>
        <authorList>
            <person name="Jayan J.N."/>
            <person name="Lee S.S."/>
        </authorList>
    </citation>
    <scope>NUCLEOTIDE SEQUENCE [LARGE SCALE GENOMIC DNA]</scope>
    <source>
        <strain evidence="2 3">MJW-29</strain>
    </source>
</reference>
<accession>A0ABV3RJF0</accession>
<evidence type="ECO:0000259" key="1">
    <source>
        <dbReference type="Pfam" id="PF04248"/>
    </source>
</evidence>
<evidence type="ECO:0000313" key="3">
    <source>
        <dbReference type="Proteomes" id="UP001556098"/>
    </source>
</evidence>
<comment type="caution">
    <text evidence="2">The sequence shown here is derived from an EMBL/GenBank/DDBJ whole genome shotgun (WGS) entry which is preliminary data.</text>
</comment>
<name>A0ABV3RJF0_9RHOB</name>
<dbReference type="Pfam" id="PF04248">
    <property type="entry name" value="NTP_transf_9"/>
    <property type="match status" value="1"/>
</dbReference>
<organism evidence="2 3">
    <name type="scientific">Sulfitobacter sediminis</name>
    <dbReference type="NCBI Taxonomy" id="3234186"/>
    <lineage>
        <taxon>Bacteria</taxon>
        <taxon>Pseudomonadati</taxon>
        <taxon>Pseudomonadota</taxon>
        <taxon>Alphaproteobacteria</taxon>
        <taxon>Rhodobacterales</taxon>
        <taxon>Roseobacteraceae</taxon>
        <taxon>Sulfitobacter</taxon>
    </lineage>
</organism>